<name>A0ABP6TIG7_9ACTN</name>
<accession>A0ABP6TIG7</accession>
<evidence type="ECO:0000313" key="3">
    <source>
        <dbReference type="Proteomes" id="UP001501455"/>
    </source>
</evidence>
<gene>
    <name evidence="2" type="ORF">GCM10019016_016890</name>
</gene>
<sequence length="85" mass="8657">MGDDDGHALGGDPLGLEEDGVLTAGIHPGGRLVQDQQWCLPVRGASAHEALPLPSGRFGAAPQLLGEKGVDDATRESNTDAGVSE</sequence>
<feature type="region of interest" description="Disordered" evidence="1">
    <location>
        <begin position="52"/>
        <end position="85"/>
    </location>
</feature>
<protein>
    <submittedName>
        <fullName evidence="2">Uncharacterized protein</fullName>
    </submittedName>
</protein>
<feature type="region of interest" description="Disordered" evidence="1">
    <location>
        <begin position="1"/>
        <end position="22"/>
    </location>
</feature>
<evidence type="ECO:0000313" key="2">
    <source>
        <dbReference type="EMBL" id="GAA3494589.1"/>
    </source>
</evidence>
<organism evidence="2 3">
    <name type="scientific">Streptomyces prasinosporus</name>
    <dbReference type="NCBI Taxonomy" id="68256"/>
    <lineage>
        <taxon>Bacteria</taxon>
        <taxon>Bacillati</taxon>
        <taxon>Actinomycetota</taxon>
        <taxon>Actinomycetes</taxon>
        <taxon>Kitasatosporales</taxon>
        <taxon>Streptomycetaceae</taxon>
        <taxon>Streptomyces</taxon>
        <taxon>Streptomyces albogriseolus group</taxon>
    </lineage>
</organism>
<proteinExistence type="predicted"/>
<dbReference type="Proteomes" id="UP001501455">
    <property type="component" value="Unassembled WGS sequence"/>
</dbReference>
<comment type="caution">
    <text evidence="2">The sequence shown here is derived from an EMBL/GenBank/DDBJ whole genome shotgun (WGS) entry which is preliminary data.</text>
</comment>
<evidence type="ECO:0000256" key="1">
    <source>
        <dbReference type="SAM" id="MobiDB-lite"/>
    </source>
</evidence>
<reference evidence="3" key="1">
    <citation type="journal article" date="2019" name="Int. J. Syst. Evol. Microbiol.">
        <title>The Global Catalogue of Microorganisms (GCM) 10K type strain sequencing project: providing services to taxonomists for standard genome sequencing and annotation.</title>
        <authorList>
            <consortium name="The Broad Institute Genomics Platform"/>
            <consortium name="The Broad Institute Genome Sequencing Center for Infectious Disease"/>
            <person name="Wu L."/>
            <person name="Ma J."/>
        </authorList>
    </citation>
    <scope>NUCLEOTIDE SEQUENCE [LARGE SCALE GENOMIC DNA]</scope>
    <source>
        <strain evidence="3">JCM 4816</strain>
    </source>
</reference>
<feature type="compositionally biased region" description="Basic and acidic residues" evidence="1">
    <location>
        <begin position="68"/>
        <end position="78"/>
    </location>
</feature>
<dbReference type="EMBL" id="BAAAXF010000018">
    <property type="protein sequence ID" value="GAA3494589.1"/>
    <property type="molecule type" value="Genomic_DNA"/>
</dbReference>
<keyword evidence="3" id="KW-1185">Reference proteome</keyword>